<keyword evidence="3" id="KW-1185">Reference proteome</keyword>
<feature type="transmembrane region" description="Helical" evidence="1">
    <location>
        <begin position="35"/>
        <end position="54"/>
    </location>
</feature>
<keyword evidence="2" id="KW-0328">Glycosyltransferase</keyword>
<dbReference type="EMBL" id="JACHXA010000004">
    <property type="protein sequence ID" value="MBB3065423.1"/>
    <property type="molecule type" value="Genomic_DNA"/>
</dbReference>
<dbReference type="AlphaFoldDB" id="A0A839SWV1"/>
<gene>
    <name evidence="2" type="ORF">FHR98_001710</name>
</gene>
<organism evidence="2 3">
    <name type="scientific">Limibacillus halophilus</name>
    <dbReference type="NCBI Taxonomy" id="1579333"/>
    <lineage>
        <taxon>Bacteria</taxon>
        <taxon>Pseudomonadati</taxon>
        <taxon>Pseudomonadota</taxon>
        <taxon>Alphaproteobacteria</taxon>
        <taxon>Rhodospirillales</taxon>
        <taxon>Rhodovibrionaceae</taxon>
        <taxon>Limibacillus</taxon>
    </lineage>
</organism>
<accession>A0A839SWV1</accession>
<comment type="caution">
    <text evidence="2">The sequence shown here is derived from an EMBL/GenBank/DDBJ whole genome shotgun (WGS) entry which is preliminary data.</text>
</comment>
<keyword evidence="2" id="KW-0808">Transferase</keyword>
<feature type="transmembrane region" description="Helical" evidence="1">
    <location>
        <begin position="12"/>
        <end position="29"/>
    </location>
</feature>
<feature type="transmembrane region" description="Helical" evidence="1">
    <location>
        <begin position="61"/>
        <end position="80"/>
    </location>
</feature>
<evidence type="ECO:0000313" key="2">
    <source>
        <dbReference type="EMBL" id="MBB3065423.1"/>
    </source>
</evidence>
<reference evidence="2 3" key="1">
    <citation type="submission" date="2020-08" db="EMBL/GenBank/DDBJ databases">
        <title>Genomic Encyclopedia of Type Strains, Phase III (KMG-III): the genomes of soil and plant-associated and newly described type strains.</title>
        <authorList>
            <person name="Whitman W."/>
        </authorList>
    </citation>
    <scope>NUCLEOTIDE SEQUENCE [LARGE SCALE GENOMIC DNA]</scope>
    <source>
        <strain evidence="2 3">CECT 8803</strain>
    </source>
</reference>
<evidence type="ECO:0000313" key="3">
    <source>
        <dbReference type="Proteomes" id="UP000581135"/>
    </source>
</evidence>
<protein>
    <submittedName>
        <fullName evidence="2">Putative membrane-bound mannosyltransferase</fullName>
    </submittedName>
</protein>
<keyword evidence="1" id="KW-0812">Transmembrane</keyword>
<keyword evidence="1" id="KW-0472">Membrane</keyword>
<evidence type="ECO:0000256" key="1">
    <source>
        <dbReference type="SAM" id="Phobius"/>
    </source>
</evidence>
<dbReference type="GO" id="GO:0016757">
    <property type="term" value="F:glycosyltransferase activity"/>
    <property type="evidence" value="ECO:0007669"/>
    <property type="project" value="UniProtKB-KW"/>
</dbReference>
<name>A0A839SWV1_9PROT</name>
<keyword evidence="1" id="KW-1133">Transmembrane helix</keyword>
<proteinExistence type="predicted"/>
<sequence>MQELMKFIEMHFYLIIGGTTFAIFLLSRLRQSEDVIYAFIAYMVFASFLVYIIYTVPFFDLSVVVVGVLILTAVDFIQTLREGNSTKVDEDPGPDRAT</sequence>
<dbReference type="RefSeq" id="WP_183416254.1">
    <property type="nucleotide sequence ID" value="NZ_JACHXA010000004.1"/>
</dbReference>
<dbReference type="Proteomes" id="UP000581135">
    <property type="component" value="Unassembled WGS sequence"/>
</dbReference>